<evidence type="ECO:0000256" key="2">
    <source>
        <dbReference type="SAM" id="Phobius"/>
    </source>
</evidence>
<keyword evidence="2" id="KW-0472">Membrane</keyword>
<evidence type="ECO:0000313" key="4">
    <source>
        <dbReference type="Proteomes" id="UP000241935"/>
    </source>
</evidence>
<dbReference type="EMBL" id="MG711464">
    <property type="protein sequence ID" value="AUV56579.1"/>
    <property type="molecule type" value="Genomic_DNA"/>
</dbReference>
<accession>A0A2K9V3A5</accession>
<feature type="region of interest" description="Disordered" evidence="1">
    <location>
        <begin position="118"/>
        <end position="145"/>
    </location>
</feature>
<feature type="transmembrane region" description="Helical" evidence="2">
    <location>
        <begin position="86"/>
        <end position="111"/>
    </location>
</feature>
<keyword evidence="2" id="KW-1133">Transmembrane helix</keyword>
<dbReference type="KEGG" id="vg:54987670"/>
<name>A0A2K9V3A5_9CAUD</name>
<sequence>MAKSPYARKEWLRKHSTSKEMRWLNNGIDAAVKGIGSGRKSIQAPGSTQEDWSRTALSKGQLRAAIIIGAILPLFGIAGLEGQELGGAFFLAEFLLFMLPFFLAVLVFMLFNKSTRSGESCESKAEPSDSKLDDGPDLTDEAQYTPKPEWMGKMVPINSRADARMLAPQFLKQAQESAKILQTTTEPAVFFERYDFCVGRLQQLEECKQYGVPVGTTADFAKYRSLSFRDGAVSEIIHRVADKYSAKIESLKTGKAKKNWAEKYSKAFEPYLPYMSNAQRTEFVEVSEELSSLAEKDNMESE</sequence>
<proteinExistence type="predicted"/>
<reference evidence="3 4" key="1">
    <citation type="submission" date="2017-12" db="EMBL/GenBank/DDBJ databases">
        <title>Phages infecting Faecalibacterium prausnitzii belong to novel viral genera that help decipher intestinal viromes.</title>
        <authorList>
            <person name="Petit M.-A."/>
            <person name="De Paepe M."/>
            <person name="Benevides L."/>
            <person name="Langella P."/>
        </authorList>
    </citation>
    <scope>NUCLEOTIDE SEQUENCE [LARGE SCALE GENOMIC DNA]</scope>
</reference>
<feature type="compositionally biased region" description="Basic and acidic residues" evidence="1">
    <location>
        <begin position="119"/>
        <end position="134"/>
    </location>
</feature>
<evidence type="ECO:0000313" key="3">
    <source>
        <dbReference type="EMBL" id="AUV56579.1"/>
    </source>
</evidence>
<feature type="transmembrane region" description="Helical" evidence="2">
    <location>
        <begin position="62"/>
        <end position="80"/>
    </location>
</feature>
<keyword evidence="4" id="KW-1185">Reference proteome</keyword>
<dbReference type="Proteomes" id="UP000241935">
    <property type="component" value="Segment"/>
</dbReference>
<protein>
    <submittedName>
        <fullName evidence="3">Uncharacterized protein</fullName>
    </submittedName>
</protein>
<evidence type="ECO:0000256" key="1">
    <source>
        <dbReference type="SAM" id="MobiDB-lite"/>
    </source>
</evidence>
<organism evidence="3 4">
    <name type="scientific">Faecalibacterium phage FP_Lugh</name>
    <dbReference type="NCBI Taxonomy" id="2070184"/>
    <lineage>
        <taxon>Viruses</taxon>
        <taxon>Duplodnaviria</taxon>
        <taxon>Heunggongvirae</taxon>
        <taxon>Uroviricota</taxon>
        <taxon>Caudoviricetes</taxon>
        <taxon>Lughvirus</taxon>
        <taxon>Lughvirus lugh</taxon>
    </lineage>
</organism>
<keyword evidence="2" id="KW-0812">Transmembrane</keyword>
<dbReference type="GeneID" id="54987670"/>
<dbReference type="RefSeq" id="YP_009797258.1">
    <property type="nucleotide sequence ID" value="NC_047912.1"/>
</dbReference>